<keyword evidence="10" id="KW-0325">Glycoprotein</keyword>
<dbReference type="InterPro" id="IPR026960">
    <property type="entry name" value="RVT-Znf"/>
</dbReference>
<dbReference type="EMBL" id="BPVZ01000071">
    <property type="protein sequence ID" value="GKV26097.1"/>
    <property type="molecule type" value="Genomic_DNA"/>
</dbReference>
<keyword evidence="3" id="KW-1003">Cell membrane</keyword>
<name>A0AAV5KN66_9ROSI</name>
<reference evidence="12 13" key="1">
    <citation type="journal article" date="2021" name="Commun. Biol.">
        <title>The genome of Shorea leprosula (Dipterocarpaceae) highlights the ecological relevance of drought in aseasonal tropical rainforests.</title>
        <authorList>
            <person name="Ng K.K.S."/>
            <person name="Kobayashi M.J."/>
            <person name="Fawcett J.A."/>
            <person name="Hatakeyama M."/>
            <person name="Paape T."/>
            <person name="Ng C.H."/>
            <person name="Ang C.C."/>
            <person name="Tnah L.H."/>
            <person name="Lee C.T."/>
            <person name="Nishiyama T."/>
            <person name="Sese J."/>
            <person name="O'Brien M.J."/>
            <person name="Copetti D."/>
            <person name="Mohd Noor M.I."/>
            <person name="Ong R.C."/>
            <person name="Putra M."/>
            <person name="Sireger I.Z."/>
            <person name="Indrioko S."/>
            <person name="Kosugi Y."/>
            <person name="Izuno A."/>
            <person name="Isagi Y."/>
            <person name="Lee S.L."/>
            <person name="Shimizu K.K."/>
        </authorList>
    </citation>
    <scope>NUCLEOTIDE SEQUENCE [LARGE SCALE GENOMIC DNA]</scope>
    <source>
        <tissue evidence="12">Leaf</tissue>
    </source>
</reference>
<organism evidence="12 13">
    <name type="scientific">Rubroshorea leprosula</name>
    <dbReference type="NCBI Taxonomy" id="152421"/>
    <lineage>
        <taxon>Eukaryota</taxon>
        <taxon>Viridiplantae</taxon>
        <taxon>Streptophyta</taxon>
        <taxon>Embryophyta</taxon>
        <taxon>Tracheophyta</taxon>
        <taxon>Spermatophyta</taxon>
        <taxon>Magnoliopsida</taxon>
        <taxon>eudicotyledons</taxon>
        <taxon>Gunneridae</taxon>
        <taxon>Pentapetalae</taxon>
        <taxon>rosids</taxon>
        <taxon>malvids</taxon>
        <taxon>Malvales</taxon>
        <taxon>Dipterocarpaceae</taxon>
        <taxon>Rubroshorea</taxon>
    </lineage>
</organism>
<accession>A0AAV5KN66</accession>
<dbReference type="PANTHER" id="PTHR27004:SF467">
    <property type="entry name" value="RECEPTOR-LIKE PROTEIN 12"/>
    <property type="match status" value="1"/>
</dbReference>
<evidence type="ECO:0000313" key="12">
    <source>
        <dbReference type="EMBL" id="GKV26097.1"/>
    </source>
</evidence>
<dbReference type="PANTHER" id="PTHR27004">
    <property type="entry name" value="RECEPTOR-LIKE PROTEIN 12 ISOFORM X1"/>
    <property type="match status" value="1"/>
</dbReference>
<protein>
    <recommendedName>
        <fullName evidence="11">Reverse transcriptase zinc-binding domain-containing protein</fullName>
    </recommendedName>
</protein>
<dbReference type="Pfam" id="PF13966">
    <property type="entry name" value="zf-RVT"/>
    <property type="match status" value="1"/>
</dbReference>
<evidence type="ECO:0000256" key="6">
    <source>
        <dbReference type="ARBA" id="ARBA00022737"/>
    </source>
</evidence>
<evidence type="ECO:0000256" key="8">
    <source>
        <dbReference type="ARBA" id="ARBA00023136"/>
    </source>
</evidence>
<keyword evidence="4" id="KW-0433">Leucine-rich repeat</keyword>
<keyword evidence="7" id="KW-1133">Transmembrane helix</keyword>
<dbReference type="FunFam" id="3.80.10.10:FF:000111">
    <property type="entry name" value="LRR receptor-like serine/threonine-protein kinase ERECTA"/>
    <property type="match status" value="1"/>
</dbReference>
<proteinExistence type="inferred from homology"/>
<keyword evidence="9" id="KW-0675">Receptor</keyword>
<evidence type="ECO:0000256" key="2">
    <source>
        <dbReference type="ARBA" id="ARBA00009592"/>
    </source>
</evidence>
<comment type="caution">
    <text evidence="12">The sequence shown here is derived from an EMBL/GenBank/DDBJ whole genome shotgun (WGS) entry which is preliminary data.</text>
</comment>
<dbReference type="AlphaFoldDB" id="A0AAV5KN66"/>
<evidence type="ECO:0000256" key="3">
    <source>
        <dbReference type="ARBA" id="ARBA00022475"/>
    </source>
</evidence>
<evidence type="ECO:0000313" key="13">
    <source>
        <dbReference type="Proteomes" id="UP001054252"/>
    </source>
</evidence>
<dbReference type="SUPFAM" id="SSF52058">
    <property type="entry name" value="L domain-like"/>
    <property type="match status" value="1"/>
</dbReference>
<comment type="subcellular location">
    <subcellularLocation>
        <location evidence="1">Cell membrane</location>
        <topology evidence="1">Single-pass type I membrane protein</topology>
    </subcellularLocation>
</comment>
<evidence type="ECO:0000256" key="10">
    <source>
        <dbReference type="ARBA" id="ARBA00023180"/>
    </source>
</evidence>
<keyword evidence="6" id="KW-0677">Repeat</keyword>
<dbReference type="Gene3D" id="3.80.10.10">
    <property type="entry name" value="Ribonuclease Inhibitor"/>
    <property type="match status" value="1"/>
</dbReference>
<evidence type="ECO:0000256" key="4">
    <source>
        <dbReference type="ARBA" id="ARBA00022614"/>
    </source>
</evidence>
<evidence type="ECO:0000256" key="7">
    <source>
        <dbReference type="ARBA" id="ARBA00022989"/>
    </source>
</evidence>
<evidence type="ECO:0000259" key="11">
    <source>
        <dbReference type="Pfam" id="PF13966"/>
    </source>
</evidence>
<keyword evidence="13" id="KW-1185">Reference proteome</keyword>
<dbReference type="InterPro" id="IPR032675">
    <property type="entry name" value="LRR_dom_sf"/>
</dbReference>
<dbReference type="GO" id="GO:0005886">
    <property type="term" value="C:plasma membrane"/>
    <property type="evidence" value="ECO:0007669"/>
    <property type="project" value="UniProtKB-SubCell"/>
</dbReference>
<keyword evidence="8" id="KW-0472">Membrane</keyword>
<gene>
    <name evidence="12" type="ORF">SLEP1_g35450</name>
</gene>
<comment type="similarity">
    <text evidence="2">Belongs to the RLP family.</text>
</comment>
<evidence type="ECO:0000256" key="5">
    <source>
        <dbReference type="ARBA" id="ARBA00022692"/>
    </source>
</evidence>
<keyword evidence="5" id="KW-0812">Transmembrane</keyword>
<evidence type="ECO:0000256" key="1">
    <source>
        <dbReference type="ARBA" id="ARBA00004251"/>
    </source>
</evidence>
<feature type="domain" description="Reverse transcriptase zinc-binding" evidence="11">
    <location>
        <begin position="57"/>
        <end position="147"/>
    </location>
</feature>
<sequence>MGKWQDDSWKWDLKWRRNLFSWEEQQEAALKSEIQDTKIERGISDVRDWIHSKEGIYTTKSAYQALTRDHRRVQQRPALSKVWQEYIPSKISVFAWQVLQDKIPTKLNLLKRGIIQDIADCKCILCGLVSEDSNHLFIHCKIAWGLWNSCYRWWGSKQVLDRDCGRVFEQHPFIFNIKEVRRGWECIWFSVIWSIWLARNEKLFRGKEVESGRLLELVQVRSFKWIKGKRRGSLFTVSDWILNPVSCLNPSQFPFSMKTTNKGNKLDYGKILEPFTAIDLSCNKFEAEIPEEVGNLEGLQLLNFSNNILDGQIPLVLEYLANLEALDLSQNKHTRRIPTELMQLKFLKVFNVSHNHLMGPIPKGQQFDTFENNSFDGNLGQCGMPLSRKCDYYNFEVLPPPYSTSEGNEDPGLSGEFGWKLVLMGYGYRFLIGVDKLNLYTY</sequence>
<evidence type="ECO:0000256" key="9">
    <source>
        <dbReference type="ARBA" id="ARBA00023170"/>
    </source>
</evidence>
<dbReference type="Proteomes" id="UP001054252">
    <property type="component" value="Unassembled WGS sequence"/>
</dbReference>